<dbReference type="HOGENOM" id="CLU_1687595_0_0_1"/>
<sequence>MIVCGWLQRDDDLILASGVLSWINCPLSTQASELGLILHSLHSSSSAFINTSLFQTFATPLLNDMFGLPYTSFGWPFIAAPPTPVSTAPFYKLRMSLMMNISPVVLRLRIPSMFPCFLLNLCLIFPLPPMDYLSPFYATMFLSLMIQSPIGILSRT</sequence>
<name>U9UUU1_RHIID</name>
<dbReference type="EMBL" id="KI274182">
    <property type="protein sequence ID" value="ESA24145.1"/>
    <property type="molecule type" value="Genomic_DNA"/>
</dbReference>
<protein>
    <submittedName>
        <fullName evidence="2">Uncharacterized protein</fullName>
    </submittedName>
</protein>
<dbReference type="AlphaFoldDB" id="U9UUU1"/>
<feature type="transmembrane region" description="Helical" evidence="1">
    <location>
        <begin position="104"/>
        <end position="126"/>
    </location>
</feature>
<keyword evidence="1" id="KW-0812">Transmembrane</keyword>
<organism evidence="2">
    <name type="scientific">Rhizophagus irregularis (strain DAOM 181602 / DAOM 197198 / MUCL 43194)</name>
    <name type="common">Arbuscular mycorrhizal fungus</name>
    <name type="synonym">Glomus intraradices</name>
    <dbReference type="NCBI Taxonomy" id="747089"/>
    <lineage>
        <taxon>Eukaryota</taxon>
        <taxon>Fungi</taxon>
        <taxon>Fungi incertae sedis</taxon>
        <taxon>Mucoromycota</taxon>
        <taxon>Glomeromycotina</taxon>
        <taxon>Glomeromycetes</taxon>
        <taxon>Glomerales</taxon>
        <taxon>Glomeraceae</taxon>
        <taxon>Rhizophagus</taxon>
    </lineage>
</organism>
<keyword evidence="1" id="KW-1133">Transmembrane helix</keyword>
<proteinExistence type="predicted"/>
<gene>
    <name evidence="2" type="ORF">GLOINDRAFT_318315</name>
</gene>
<keyword evidence="1" id="KW-0472">Membrane</keyword>
<evidence type="ECO:0000313" key="2">
    <source>
        <dbReference type="EMBL" id="ESA24145.1"/>
    </source>
</evidence>
<accession>U9UUU1</accession>
<reference evidence="2" key="1">
    <citation type="submission" date="2013-07" db="EMBL/GenBank/DDBJ databases">
        <title>The genome of an arbuscular mycorrhizal fungus provides insights into the evolution of the oldest plant symbiosis.</title>
        <authorList>
            <consortium name="DOE Joint Genome Institute"/>
            <person name="Tisserant E."/>
            <person name="Malbreil M."/>
            <person name="Kuo A."/>
            <person name="Kohler A."/>
            <person name="Symeonidi A."/>
            <person name="Balestrini R."/>
            <person name="Charron P."/>
            <person name="Duensing N."/>
            <person name="Frei-dit-Frey N."/>
            <person name="Gianinazzi-Pearson V."/>
            <person name="Gilbert B."/>
            <person name="Handa Y."/>
            <person name="Hijri M."/>
            <person name="Kaul R."/>
            <person name="Kawaguchi M."/>
            <person name="Krajinski F."/>
            <person name="Lammers P."/>
            <person name="Lapierre D."/>
            <person name="Masclaux F.G."/>
            <person name="Murat C."/>
            <person name="Morin E."/>
            <person name="Ndikumana S."/>
            <person name="Pagni M."/>
            <person name="Petitpierre D."/>
            <person name="Requena N."/>
            <person name="Rosikiewicz P."/>
            <person name="Riley R."/>
            <person name="Saito K."/>
            <person name="San Clemente H."/>
            <person name="Shapiro H."/>
            <person name="van Tuinen D."/>
            <person name="Becard G."/>
            <person name="Bonfante P."/>
            <person name="Paszkowski U."/>
            <person name="Shachar-Hill Y."/>
            <person name="Young J.P."/>
            <person name="Sanders I.R."/>
            <person name="Henrissat B."/>
            <person name="Rensing S.A."/>
            <person name="Grigoriev I.V."/>
            <person name="Corradi N."/>
            <person name="Roux C."/>
            <person name="Martin F."/>
        </authorList>
    </citation>
    <scope>NUCLEOTIDE SEQUENCE</scope>
    <source>
        <strain evidence="2">DAOM 197198</strain>
    </source>
</reference>
<evidence type="ECO:0000256" key="1">
    <source>
        <dbReference type="SAM" id="Phobius"/>
    </source>
</evidence>
<feature type="transmembrane region" description="Helical" evidence="1">
    <location>
        <begin position="132"/>
        <end position="153"/>
    </location>
</feature>